<dbReference type="RefSeq" id="WP_348518482.1">
    <property type="nucleotide sequence ID" value="NZ_CP155620.1"/>
</dbReference>
<name>A0AAU7E7G0_9BACT</name>
<dbReference type="PANTHER" id="PTHR34227:SF1">
    <property type="entry name" value="DIMETHYL SULFOXIDE REDUCTASE CHAPERONE-RELATED"/>
    <property type="match status" value="1"/>
</dbReference>
<dbReference type="AlphaFoldDB" id="A0AAU7E7G0"/>
<dbReference type="InterPro" id="IPR050289">
    <property type="entry name" value="TorD/DmsD_chaperones"/>
</dbReference>
<evidence type="ECO:0000256" key="2">
    <source>
        <dbReference type="SAM" id="MobiDB-lite"/>
    </source>
</evidence>
<accession>A0AAU7E7G0</accession>
<dbReference type="EMBL" id="CP155620">
    <property type="protein sequence ID" value="XBJ29074.1"/>
    <property type="molecule type" value="Genomic_DNA"/>
</dbReference>
<proteinExistence type="predicted"/>
<dbReference type="InterPro" id="IPR020945">
    <property type="entry name" value="DMSO/NO3_reduct_chaperone"/>
</dbReference>
<evidence type="ECO:0000313" key="3">
    <source>
        <dbReference type="EMBL" id="XBJ29074.1"/>
    </source>
</evidence>
<dbReference type="InterPro" id="IPR036411">
    <property type="entry name" value="TorD-like_sf"/>
</dbReference>
<feature type="region of interest" description="Disordered" evidence="2">
    <location>
        <begin position="206"/>
        <end position="233"/>
    </location>
</feature>
<gene>
    <name evidence="3" type="ORF">AAH949_08300</name>
</gene>
<dbReference type="Pfam" id="PF02613">
    <property type="entry name" value="Nitrate_red_del"/>
    <property type="match status" value="1"/>
</dbReference>
<protein>
    <submittedName>
        <fullName evidence="3">Molecular chaperone TorD family protein</fullName>
    </submittedName>
</protein>
<dbReference type="SUPFAM" id="SSF89155">
    <property type="entry name" value="TorD-like"/>
    <property type="match status" value="1"/>
</dbReference>
<dbReference type="Gene3D" id="1.10.3480.10">
    <property type="entry name" value="TorD-like"/>
    <property type="match status" value="1"/>
</dbReference>
<sequence>MDISKLKIARSLYYKCLGELFTFSLSGQRLTHLNEYLSAMKQGLFDESLASCFDFLLENLEKTQSPKDFYEEYDKLFLTLKNAIPTTFSYIEEGFENSKALLNVKQILAKSSLRRNEKNFKESEDSVGFCFLLMSEFIKEENNDLAKELFAKLINKNIDEFLKLIFENQNANLYKQVALIAMAFMEFERFCFELEKPMTISSKKVQNDLSRSEFLRRESNKQRRAREKSQGIS</sequence>
<feature type="compositionally biased region" description="Basic and acidic residues" evidence="2">
    <location>
        <begin position="210"/>
        <end position="221"/>
    </location>
</feature>
<reference evidence="3" key="1">
    <citation type="submission" date="2024-05" db="EMBL/GenBank/DDBJ databases">
        <title>Campylobacter coli isolated from environmental waters in Slovenia.</title>
        <authorList>
            <person name="Zautner A.E."/>
            <person name="Bunk B."/>
            <person name="Riedel T."/>
            <person name="Sproeer C."/>
        </authorList>
    </citation>
    <scope>NUCLEOTIDE SEQUENCE</scope>
    <source>
        <strain evidence="3">CCS1377</strain>
    </source>
</reference>
<dbReference type="PANTHER" id="PTHR34227">
    <property type="entry name" value="CHAPERONE PROTEIN YCDY"/>
    <property type="match status" value="1"/>
</dbReference>
<keyword evidence="1" id="KW-0143">Chaperone</keyword>
<evidence type="ECO:0000256" key="1">
    <source>
        <dbReference type="ARBA" id="ARBA00023186"/>
    </source>
</evidence>
<organism evidence="3">
    <name type="scientific">Campylobacter sp. CCS1377</name>
    <dbReference type="NCBI Taxonomy" id="3158229"/>
    <lineage>
        <taxon>Bacteria</taxon>
        <taxon>Pseudomonadati</taxon>
        <taxon>Campylobacterota</taxon>
        <taxon>Epsilonproteobacteria</taxon>
        <taxon>Campylobacterales</taxon>
        <taxon>Campylobacteraceae</taxon>
        <taxon>Campylobacter</taxon>
    </lineage>
</organism>